<comment type="caution">
    <text evidence="1">The sequence shown here is derived from an EMBL/GenBank/DDBJ whole genome shotgun (WGS) entry which is preliminary data.</text>
</comment>
<dbReference type="Proteomes" id="UP000178935">
    <property type="component" value="Unassembled WGS sequence"/>
</dbReference>
<evidence type="ECO:0000313" key="2">
    <source>
        <dbReference type="Proteomes" id="UP000178935"/>
    </source>
</evidence>
<name>A0A1G2JTL2_9BACT</name>
<gene>
    <name evidence="1" type="ORF">A2561_03755</name>
</gene>
<dbReference type="AlphaFoldDB" id="A0A1G2JTL2"/>
<evidence type="ECO:0000313" key="1">
    <source>
        <dbReference type="EMBL" id="OGZ89620.1"/>
    </source>
</evidence>
<organism evidence="1 2">
    <name type="scientific">Candidatus Staskawiczbacteria bacterium RIFOXYD1_FULL_32_13</name>
    <dbReference type="NCBI Taxonomy" id="1802234"/>
    <lineage>
        <taxon>Bacteria</taxon>
        <taxon>Candidatus Staskawicziibacteriota</taxon>
    </lineage>
</organism>
<sequence>MLSDKQIEQFQNIYQRKTGKAVDKKEARELGEKVFNLFMAIYDLSENSIEKIIKNYEIT</sequence>
<reference evidence="1 2" key="1">
    <citation type="journal article" date="2016" name="Nat. Commun.">
        <title>Thousands of microbial genomes shed light on interconnected biogeochemical processes in an aquifer system.</title>
        <authorList>
            <person name="Anantharaman K."/>
            <person name="Brown C.T."/>
            <person name="Hug L.A."/>
            <person name="Sharon I."/>
            <person name="Castelle C.J."/>
            <person name="Probst A.J."/>
            <person name="Thomas B.C."/>
            <person name="Singh A."/>
            <person name="Wilkins M.J."/>
            <person name="Karaoz U."/>
            <person name="Brodie E.L."/>
            <person name="Williams K.H."/>
            <person name="Hubbard S.S."/>
            <person name="Banfield J.F."/>
        </authorList>
    </citation>
    <scope>NUCLEOTIDE SEQUENCE [LARGE SCALE GENOMIC DNA]</scope>
</reference>
<dbReference type="EMBL" id="MHPU01000005">
    <property type="protein sequence ID" value="OGZ89620.1"/>
    <property type="molecule type" value="Genomic_DNA"/>
</dbReference>
<accession>A0A1G2JTL2</accession>
<proteinExistence type="predicted"/>
<protein>
    <submittedName>
        <fullName evidence="1">Uncharacterized protein</fullName>
    </submittedName>
</protein>